<evidence type="ECO:0000256" key="1">
    <source>
        <dbReference type="ARBA" id="ARBA00023002"/>
    </source>
</evidence>
<dbReference type="Gene3D" id="3.40.50.720">
    <property type="entry name" value="NAD(P)-binding Rossmann-like Domain"/>
    <property type="match status" value="1"/>
</dbReference>
<reference evidence="4 5" key="1">
    <citation type="submission" date="2019-01" db="EMBL/GenBank/DDBJ databases">
        <title>Sequencing the genomes of 1000 actinobacteria strains.</title>
        <authorList>
            <person name="Klenk H.-P."/>
        </authorList>
    </citation>
    <scope>NUCLEOTIDE SEQUENCE [LARGE SCALE GENOMIC DNA]</scope>
    <source>
        <strain evidence="4 5">DSM 43925</strain>
    </source>
</reference>
<dbReference type="RefSeq" id="WP_127935775.1">
    <property type="nucleotide sequence ID" value="NZ_SAUN01000001.1"/>
</dbReference>
<dbReference type="Proteomes" id="UP000284824">
    <property type="component" value="Unassembled WGS sequence"/>
</dbReference>
<dbReference type="OrthoDB" id="3251785at2"/>
<name>A0A438MEE4_9ACTN</name>
<dbReference type="SUPFAM" id="SSF55347">
    <property type="entry name" value="Glyceraldehyde-3-phosphate dehydrogenase-like, C-terminal domain"/>
    <property type="match status" value="1"/>
</dbReference>
<sequence length="387" mass="42223">MNRQRVNIGIIGGGLMGREIATALGRWHALVDHPVSPRLTAVCDTNPAALAWFDQIESVTTKVADYRDLLADDKIDVVYIAVRHDLHEQMYIDAIRAGKDLLGEKPFGIDLDAASAIAAATAEAPDVFVRCSSEMPFYPGAQAAIDHIRSDTLGDLIEASCGFSHSSDLDLSKPINWKRQRQYCGEAGVMNDLGMHVLHVPLRLGWHPTSVFAILQDLVPRRHDASGRLVDCDTFENATLVCQAPRPNATGGFPLTLTTKRIDPGQKNTWSLHVTGMQGGVSFSTREPRTLRVMESRRGEQVWQEVQMGSQSVWPTVTGGIFETGFSDAILQMWAVYLAERAGALGDRFGCVTMQEAVSSHAIFAAALESHRGQRAVTPSTAPALHV</sequence>
<evidence type="ECO:0000259" key="2">
    <source>
        <dbReference type="Pfam" id="PF01408"/>
    </source>
</evidence>
<dbReference type="GO" id="GO:0000166">
    <property type="term" value="F:nucleotide binding"/>
    <property type="evidence" value="ECO:0007669"/>
    <property type="project" value="InterPro"/>
</dbReference>
<dbReference type="InterPro" id="IPR000683">
    <property type="entry name" value="Gfo/Idh/MocA-like_OxRdtase_N"/>
</dbReference>
<evidence type="ECO:0000259" key="3">
    <source>
        <dbReference type="Pfam" id="PF22725"/>
    </source>
</evidence>
<organism evidence="4 5">
    <name type="scientific">Nonomuraea polychroma</name>
    <dbReference type="NCBI Taxonomy" id="46176"/>
    <lineage>
        <taxon>Bacteria</taxon>
        <taxon>Bacillati</taxon>
        <taxon>Actinomycetota</taxon>
        <taxon>Actinomycetes</taxon>
        <taxon>Streptosporangiales</taxon>
        <taxon>Streptosporangiaceae</taxon>
        <taxon>Nonomuraea</taxon>
    </lineage>
</organism>
<keyword evidence="5" id="KW-1185">Reference proteome</keyword>
<dbReference type="Pfam" id="PF01408">
    <property type="entry name" value="GFO_IDH_MocA"/>
    <property type="match status" value="1"/>
</dbReference>
<dbReference type="InterPro" id="IPR036291">
    <property type="entry name" value="NAD(P)-bd_dom_sf"/>
</dbReference>
<dbReference type="Pfam" id="PF22725">
    <property type="entry name" value="GFO_IDH_MocA_C3"/>
    <property type="match status" value="1"/>
</dbReference>
<proteinExistence type="predicted"/>
<feature type="domain" description="GFO/IDH/MocA-like oxidoreductase" evidence="3">
    <location>
        <begin position="142"/>
        <end position="280"/>
    </location>
</feature>
<gene>
    <name evidence="4" type="ORF">EDD27_6625</name>
</gene>
<dbReference type="PANTHER" id="PTHR43818:SF11">
    <property type="entry name" value="BCDNA.GH03377"/>
    <property type="match status" value="1"/>
</dbReference>
<dbReference type="SUPFAM" id="SSF51735">
    <property type="entry name" value="NAD(P)-binding Rossmann-fold domains"/>
    <property type="match status" value="1"/>
</dbReference>
<accession>A0A438MEE4</accession>
<feature type="domain" description="Gfo/Idh/MocA-like oxidoreductase N-terminal" evidence="2">
    <location>
        <begin position="6"/>
        <end position="126"/>
    </location>
</feature>
<dbReference type="GO" id="GO:0016491">
    <property type="term" value="F:oxidoreductase activity"/>
    <property type="evidence" value="ECO:0007669"/>
    <property type="project" value="UniProtKB-KW"/>
</dbReference>
<evidence type="ECO:0000313" key="5">
    <source>
        <dbReference type="Proteomes" id="UP000284824"/>
    </source>
</evidence>
<dbReference type="InterPro" id="IPR050463">
    <property type="entry name" value="Gfo/Idh/MocA_oxidrdct_glycsds"/>
</dbReference>
<dbReference type="EMBL" id="SAUN01000001">
    <property type="protein sequence ID" value="RVX43915.1"/>
    <property type="molecule type" value="Genomic_DNA"/>
</dbReference>
<dbReference type="PANTHER" id="PTHR43818">
    <property type="entry name" value="BCDNA.GH03377"/>
    <property type="match status" value="1"/>
</dbReference>
<evidence type="ECO:0000313" key="4">
    <source>
        <dbReference type="EMBL" id="RVX43915.1"/>
    </source>
</evidence>
<dbReference type="Gene3D" id="3.30.360.10">
    <property type="entry name" value="Dihydrodipicolinate Reductase, domain 2"/>
    <property type="match status" value="1"/>
</dbReference>
<keyword evidence="1" id="KW-0560">Oxidoreductase</keyword>
<protein>
    <submittedName>
        <fullName evidence="4">Putative dehydrogenase</fullName>
    </submittedName>
</protein>
<dbReference type="AlphaFoldDB" id="A0A438MEE4"/>
<comment type="caution">
    <text evidence="4">The sequence shown here is derived from an EMBL/GenBank/DDBJ whole genome shotgun (WGS) entry which is preliminary data.</text>
</comment>
<dbReference type="InterPro" id="IPR055170">
    <property type="entry name" value="GFO_IDH_MocA-like_dom"/>
</dbReference>